<evidence type="ECO:0000313" key="1">
    <source>
        <dbReference type="EMBL" id="KAI0042437.1"/>
    </source>
</evidence>
<protein>
    <submittedName>
        <fullName evidence="1">Uncharacterized protein</fullName>
    </submittedName>
</protein>
<dbReference type="Proteomes" id="UP000814033">
    <property type="component" value="Unassembled WGS sequence"/>
</dbReference>
<gene>
    <name evidence="1" type="ORF">FA95DRAFT_564784</name>
</gene>
<keyword evidence="2" id="KW-1185">Reference proteome</keyword>
<comment type="caution">
    <text evidence="1">The sequence shown here is derived from an EMBL/GenBank/DDBJ whole genome shotgun (WGS) entry which is preliminary data.</text>
</comment>
<dbReference type="EMBL" id="MU276066">
    <property type="protein sequence ID" value="KAI0042437.1"/>
    <property type="molecule type" value="Genomic_DNA"/>
</dbReference>
<accession>A0ACB8REW6</accession>
<proteinExistence type="predicted"/>
<name>A0ACB8REW6_9AGAM</name>
<sequence>MTVFHVVFKALLCRPPCSARLPPREQNFFASKIMQVLLFLETMLPDIRRFRSLTSLLNAPVPQDRSAIPPSLDPPADDTHMAELQPTPTTPPLYRSVLSTR</sequence>
<organism evidence="1 2">
    <name type="scientific">Auriscalpium vulgare</name>
    <dbReference type="NCBI Taxonomy" id="40419"/>
    <lineage>
        <taxon>Eukaryota</taxon>
        <taxon>Fungi</taxon>
        <taxon>Dikarya</taxon>
        <taxon>Basidiomycota</taxon>
        <taxon>Agaricomycotina</taxon>
        <taxon>Agaricomycetes</taxon>
        <taxon>Russulales</taxon>
        <taxon>Auriscalpiaceae</taxon>
        <taxon>Auriscalpium</taxon>
    </lineage>
</organism>
<reference evidence="1" key="2">
    <citation type="journal article" date="2022" name="New Phytol.">
        <title>Evolutionary transition to the ectomycorrhizal habit in the genomes of a hyperdiverse lineage of mushroom-forming fungi.</title>
        <authorList>
            <person name="Looney B."/>
            <person name="Miyauchi S."/>
            <person name="Morin E."/>
            <person name="Drula E."/>
            <person name="Courty P.E."/>
            <person name="Kohler A."/>
            <person name="Kuo A."/>
            <person name="LaButti K."/>
            <person name="Pangilinan J."/>
            <person name="Lipzen A."/>
            <person name="Riley R."/>
            <person name="Andreopoulos W."/>
            <person name="He G."/>
            <person name="Johnson J."/>
            <person name="Nolan M."/>
            <person name="Tritt A."/>
            <person name="Barry K.W."/>
            <person name="Grigoriev I.V."/>
            <person name="Nagy L.G."/>
            <person name="Hibbett D."/>
            <person name="Henrissat B."/>
            <person name="Matheny P.B."/>
            <person name="Labbe J."/>
            <person name="Martin F.M."/>
        </authorList>
    </citation>
    <scope>NUCLEOTIDE SEQUENCE</scope>
    <source>
        <strain evidence="1">FP105234-sp</strain>
    </source>
</reference>
<reference evidence="1" key="1">
    <citation type="submission" date="2021-02" db="EMBL/GenBank/DDBJ databases">
        <authorList>
            <consortium name="DOE Joint Genome Institute"/>
            <person name="Ahrendt S."/>
            <person name="Looney B.P."/>
            <person name="Miyauchi S."/>
            <person name="Morin E."/>
            <person name="Drula E."/>
            <person name="Courty P.E."/>
            <person name="Chicoki N."/>
            <person name="Fauchery L."/>
            <person name="Kohler A."/>
            <person name="Kuo A."/>
            <person name="Labutti K."/>
            <person name="Pangilinan J."/>
            <person name="Lipzen A."/>
            <person name="Riley R."/>
            <person name="Andreopoulos W."/>
            <person name="He G."/>
            <person name="Johnson J."/>
            <person name="Barry K.W."/>
            <person name="Grigoriev I.V."/>
            <person name="Nagy L."/>
            <person name="Hibbett D."/>
            <person name="Henrissat B."/>
            <person name="Matheny P.B."/>
            <person name="Labbe J."/>
            <person name="Martin F."/>
        </authorList>
    </citation>
    <scope>NUCLEOTIDE SEQUENCE</scope>
    <source>
        <strain evidence="1">FP105234-sp</strain>
    </source>
</reference>
<evidence type="ECO:0000313" key="2">
    <source>
        <dbReference type="Proteomes" id="UP000814033"/>
    </source>
</evidence>